<dbReference type="SUPFAM" id="SSF54654">
    <property type="entry name" value="CI-2 family of serine protease inhibitors"/>
    <property type="match status" value="1"/>
</dbReference>
<dbReference type="PANTHER" id="PTHR33091:SF83">
    <property type="entry name" value="SERINE PROTEASE INHIBITOR, POTATO INHIBITOR I-TYPE FAMILY PROTEIN-RELATED"/>
    <property type="match status" value="1"/>
</dbReference>
<evidence type="ECO:0000256" key="2">
    <source>
        <dbReference type="ARBA" id="ARBA00022690"/>
    </source>
</evidence>
<evidence type="ECO:0000313" key="5">
    <source>
        <dbReference type="Proteomes" id="UP001234989"/>
    </source>
</evidence>
<dbReference type="GO" id="GO:0004867">
    <property type="term" value="F:serine-type endopeptidase inhibitor activity"/>
    <property type="evidence" value="ECO:0007669"/>
    <property type="project" value="UniProtKB-KW"/>
</dbReference>
<keyword evidence="3" id="KW-0722">Serine protease inhibitor</keyword>
<keyword evidence="5" id="KW-1185">Reference proteome</keyword>
<dbReference type="GO" id="GO:0009611">
    <property type="term" value="P:response to wounding"/>
    <property type="evidence" value="ECO:0007669"/>
    <property type="project" value="InterPro"/>
</dbReference>
<dbReference type="Proteomes" id="UP001234989">
    <property type="component" value="Chromosome 1"/>
</dbReference>
<evidence type="ECO:0000256" key="3">
    <source>
        <dbReference type="ARBA" id="ARBA00022900"/>
    </source>
</evidence>
<keyword evidence="2" id="KW-0646">Protease inhibitor</keyword>
<dbReference type="InterPro" id="IPR000864">
    <property type="entry name" value="Prot_inh_pot1"/>
</dbReference>
<name>A0AAF0PXL3_SOLVR</name>
<organism evidence="4 5">
    <name type="scientific">Solanum verrucosum</name>
    <dbReference type="NCBI Taxonomy" id="315347"/>
    <lineage>
        <taxon>Eukaryota</taxon>
        <taxon>Viridiplantae</taxon>
        <taxon>Streptophyta</taxon>
        <taxon>Embryophyta</taxon>
        <taxon>Tracheophyta</taxon>
        <taxon>Spermatophyta</taxon>
        <taxon>Magnoliopsida</taxon>
        <taxon>eudicotyledons</taxon>
        <taxon>Gunneridae</taxon>
        <taxon>Pentapetalae</taxon>
        <taxon>asterids</taxon>
        <taxon>lamiids</taxon>
        <taxon>Solanales</taxon>
        <taxon>Solanaceae</taxon>
        <taxon>Solanoideae</taxon>
        <taxon>Solaneae</taxon>
        <taxon>Solanum</taxon>
    </lineage>
</organism>
<dbReference type="InterPro" id="IPR036354">
    <property type="entry name" value="Prot_inh_pot1_sf"/>
</dbReference>
<dbReference type="PANTHER" id="PTHR33091">
    <property type="entry name" value="PROTEIN, PUTATIVE, EXPRESSED-RELATED"/>
    <property type="match status" value="1"/>
</dbReference>
<gene>
    <name evidence="4" type="ORF">MTR67_006313</name>
</gene>
<comment type="similarity">
    <text evidence="1">Belongs to the protease inhibitor I13 (potato type I serine protease inhibitor) family.</text>
</comment>
<dbReference type="Gene3D" id="3.30.10.10">
    <property type="entry name" value="Trypsin Inhibitor V, subunit A"/>
    <property type="match status" value="1"/>
</dbReference>
<evidence type="ECO:0000256" key="1">
    <source>
        <dbReference type="ARBA" id="ARBA00008210"/>
    </source>
</evidence>
<dbReference type="EMBL" id="CP133612">
    <property type="protein sequence ID" value="WMV12928.1"/>
    <property type="molecule type" value="Genomic_DNA"/>
</dbReference>
<protein>
    <submittedName>
        <fullName evidence="4">Uncharacterized protein</fullName>
    </submittedName>
</protein>
<dbReference type="AlphaFoldDB" id="A0AAF0PXL3"/>
<proteinExistence type="inferred from homology"/>
<dbReference type="Pfam" id="PF00280">
    <property type="entry name" value="potato_inhibit"/>
    <property type="match status" value="1"/>
</dbReference>
<evidence type="ECO:0000313" key="4">
    <source>
        <dbReference type="EMBL" id="WMV12928.1"/>
    </source>
</evidence>
<sequence length="79" mass="8455">MIGNGVVRAGNFLDQGKSSWPELMGTNVAKAVSVIQTENPSVHIKVLNMSKPIPLPVDCARVIVFIDDTNKVALPPVIC</sequence>
<accession>A0AAF0PXL3</accession>
<reference evidence="4" key="1">
    <citation type="submission" date="2023-08" db="EMBL/GenBank/DDBJ databases">
        <title>A de novo genome assembly of Solanum verrucosum Schlechtendal, a Mexican diploid species geographically isolated from the other diploid A-genome species in potato relatives.</title>
        <authorList>
            <person name="Hosaka K."/>
        </authorList>
    </citation>
    <scope>NUCLEOTIDE SEQUENCE</scope>
    <source>
        <tissue evidence="4">Young leaves</tissue>
    </source>
</reference>